<dbReference type="GO" id="GO:0016740">
    <property type="term" value="F:transferase activity"/>
    <property type="evidence" value="ECO:0007669"/>
    <property type="project" value="UniProtKB-KW"/>
</dbReference>
<evidence type="ECO:0000313" key="3">
    <source>
        <dbReference type="Proteomes" id="UP000316030"/>
    </source>
</evidence>
<evidence type="ECO:0000259" key="1">
    <source>
        <dbReference type="Pfam" id="PF01755"/>
    </source>
</evidence>
<protein>
    <submittedName>
        <fullName evidence="2">Glycosyltransferase involved in LPS biosynthesis, GR25 family</fullName>
    </submittedName>
</protein>
<organism evidence="2 3">
    <name type="scientific">Thalassovita litoralis</name>
    <dbReference type="NCBI Taxonomy" id="1010611"/>
    <lineage>
        <taxon>Bacteria</taxon>
        <taxon>Pseudomonadati</taxon>
        <taxon>Pseudomonadota</taxon>
        <taxon>Alphaproteobacteria</taxon>
        <taxon>Rhodobacterales</taxon>
        <taxon>Roseobacteraceae</taxon>
        <taxon>Thalassovita</taxon>
    </lineage>
</organism>
<feature type="domain" description="Glycosyl transferase family 25" evidence="1">
    <location>
        <begin position="51"/>
        <end position="154"/>
    </location>
</feature>
<accession>A0A521E8E8</accession>
<dbReference type="EMBL" id="FXTO01000015">
    <property type="protein sequence ID" value="SMO80225.1"/>
    <property type="molecule type" value="Genomic_DNA"/>
</dbReference>
<sequence length="305" mass="34693">MARPTSLFNSERFITIAATGFTDGLYPQTHKAQLSVLMIDHPPKMQKVAYPVYLINLDDSTKRLETSERQLAQHHIPYHRISAINGKGRTCADFPEYNARSSRRYYGRDMTGGEIACHLSHIKALQTFIASGRSHCLILEDDFLCKAHCWEIVDAVSALATEGVLGDWDLINLTRKVSGSGLKSPIHMIEIGSDRTELYNAFYFPTRAAAIMWSRTGATRFVEQHAIPFCPIDHLFRKYVSETGRGLGLSHTPFWFTDEDSDIMAASPTWEKPAKVSFYRIKEFTRQAKCIFNAYRQKRAFDAKQ</sequence>
<proteinExistence type="predicted"/>
<name>A0A521E8E8_9RHOB</name>
<gene>
    <name evidence="2" type="ORF">SAMN06265173_11514</name>
</gene>
<dbReference type="OrthoDB" id="259382at2"/>
<evidence type="ECO:0000313" key="2">
    <source>
        <dbReference type="EMBL" id="SMO80225.1"/>
    </source>
</evidence>
<dbReference type="Pfam" id="PF01755">
    <property type="entry name" value="Glyco_transf_25"/>
    <property type="match status" value="1"/>
</dbReference>
<dbReference type="RefSeq" id="WP_142493735.1">
    <property type="nucleotide sequence ID" value="NZ_FXTO01000015.1"/>
</dbReference>
<dbReference type="InterPro" id="IPR002654">
    <property type="entry name" value="Glyco_trans_25"/>
</dbReference>
<reference evidence="2 3" key="1">
    <citation type="submission" date="2017-05" db="EMBL/GenBank/DDBJ databases">
        <authorList>
            <person name="Varghese N."/>
            <person name="Submissions S."/>
        </authorList>
    </citation>
    <scope>NUCLEOTIDE SEQUENCE [LARGE SCALE GENOMIC DNA]</scope>
    <source>
        <strain evidence="2 3">DSM 29506</strain>
    </source>
</reference>
<keyword evidence="3" id="KW-1185">Reference proteome</keyword>
<dbReference type="Proteomes" id="UP000316030">
    <property type="component" value="Unassembled WGS sequence"/>
</dbReference>
<dbReference type="CDD" id="cd06532">
    <property type="entry name" value="Glyco_transf_25"/>
    <property type="match status" value="1"/>
</dbReference>
<dbReference type="AlphaFoldDB" id="A0A521E8E8"/>
<keyword evidence="2" id="KW-0808">Transferase</keyword>